<feature type="compositionally biased region" description="Acidic residues" evidence="1">
    <location>
        <begin position="123"/>
        <end position="134"/>
    </location>
</feature>
<dbReference type="Pfam" id="PF00855">
    <property type="entry name" value="PWWP"/>
    <property type="match status" value="1"/>
</dbReference>
<dbReference type="SMART" id="SM00293">
    <property type="entry name" value="PWWP"/>
    <property type="match status" value="1"/>
</dbReference>
<name>A0AAD6QJU7_9ROSI</name>
<dbReference type="PROSITE" id="PS50812">
    <property type="entry name" value="PWWP"/>
    <property type="match status" value="1"/>
</dbReference>
<sequence>MAPGRKKGANKKKLQLRLGDLVLAKVKGYPSWPAKISRPEDWKRVADAKKVFVYFFWNSRNVFTNEVKNKLSARCQSKKDRFFSQAVKEICAAFEELQKGKSSGLGDNTDRSDLGSEGQSVDSMEEDGAGDGLK</sequence>
<gene>
    <name evidence="3" type="ORF">NC653_019753</name>
</gene>
<comment type="caution">
    <text evidence="3">The sequence shown here is derived from an EMBL/GenBank/DDBJ whole genome shotgun (WGS) entry which is preliminary data.</text>
</comment>
<feature type="domain" description="PWWP" evidence="2">
    <location>
        <begin position="18"/>
        <end position="56"/>
    </location>
</feature>
<dbReference type="InterPro" id="IPR000313">
    <property type="entry name" value="PWWP_dom"/>
</dbReference>
<evidence type="ECO:0000259" key="2">
    <source>
        <dbReference type="PROSITE" id="PS50812"/>
    </source>
</evidence>
<dbReference type="Gene3D" id="2.30.30.140">
    <property type="match status" value="1"/>
</dbReference>
<evidence type="ECO:0000256" key="1">
    <source>
        <dbReference type="SAM" id="MobiDB-lite"/>
    </source>
</evidence>
<protein>
    <recommendedName>
        <fullName evidence="2">PWWP domain-containing protein</fullName>
    </recommendedName>
</protein>
<dbReference type="EMBL" id="JAQIZT010000007">
    <property type="protein sequence ID" value="KAJ6991677.1"/>
    <property type="molecule type" value="Genomic_DNA"/>
</dbReference>
<evidence type="ECO:0000313" key="4">
    <source>
        <dbReference type="Proteomes" id="UP001164929"/>
    </source>
</evidence>
<dbReference type="PANTHER" id="PTHR12550">
    <property type="entry name" value="HEPATOMA-DERIVED GROWTH FACTOR-RELATED"/>
    <property type="match status" value="1"/>
</dbReference>
<organism evidence="3 4">
    <name type="scientific">Populus alba x Populus x berolinensis</name>
    <dbReference type="NCBI Taxonomy" id="444605"/>
    <lineage>
        <taxon>Eukaryota</taxon>
        <taxon>Viridiplantae</taxon>
        <taxon>Streptophyta</taxon>
        <taxon>Embryophyta</taxon>
        <taxon>Tracheophyta</taxon>
        <taxon>Spermatophyta</taxon>
        <taxon>Magnoliopsida</taxon>
        <taxon>eudicotyledons</taxon>
        <taxon>Gunneridae</taxon>
        <taxon>Pentapetalae</taxon>
        <taxon>rosids</taxon>
        <taxon>fabids</taxon>
        <taxon>Malpighiales</taxon>
        <taxon>Salicaceae</taxon>
        <taxon>Saliceae</taxon>
        <taxon>Populus</taxon>
    </lineage>
</organism>
<evidence type="ECO:0000313" key="3">
    <source>
        <dbReference type="EMBL" id="KAJ6991677.1"/>
    </source>
</evidence>
<accession>A0AAD6QJU7</accession>
<feature type="region of interest" description="Disordered" evidence="1">
    <location>
        <begin position="100"/>
        <end position="134"/>
    </location>
</feature>
<dbReference type="Proteomes" id="UP001164929">
    <property type="component" value="Chromosome 7"/>
</dbReference>
<proteinExistence type="predicted"/>
<keyword evidence="4" id="KW-1185">Reference proteome</keyword>
<dbReference type="AlphaFoldDB" id="A0AAD6QJU7"/>
<dbReference type="SUPFAM" id="SSF63748">
    <property type="entry name" value="Tudor/PWWP/MBT"/>
    <property type="match status" value="1"/>
</dbReference>
<reference evidence="3" key="1">
    <citation type="journal article" date="2023" name="Mol. Ecol. Resour.">
        <title>Chromosome-level genome assembly of a triploid poplar Populus alba 'Berolinensis'.</title>
        <authorList>
            <person name="Chen S."/>
            <person name="Yu Y."/>
            <person name="Wang X."/>
            <person name="Wang S."/>
            <person name="Zhang T."/>
            <person name="Zhou Y."/>
            <person name="He R."/>
            <person name="Meng N."/>
            <person name="Wang Y."/>
            <person name="Liu W."/>
            <person name="Liu Z."/>
            <person name="Liu J."/>
            <person name="Guo Q."/>
            <person name="Huang H."/>
            <person name="Sederoff R.R."/>
            <person name="Wang G."/>
            <person name="Qu G."/>
            <person name="Chen S."/>
        </authorList>
    </citation>
    <scope>NUCLEOTIDE SEQUENCE</scope>
    <source>
        <strain evidence="3">SC-2020</strain>
    </source>
</reference>
<dbReference type="PANTHER" id="PTHR12550:SF70">
    <property type="entry name" value="JIL-1 ANCHORING AND STABILIZING PROTEIN, ISOFORM A"/>
    <property type="match status" value="1"/>
</dbReference>